<accession>A0ABM7YTL5</accession>
<evidence type="ECO:0008006" key="8">
    <source>
        <dbReference type="Google" id="ProtNLM"/>
    </source>
</evidence>
<gene>
    <name evidence="6" type="ORF">CATMQ487_49740</name>
</gene>
<dbReference type="SUPFAM" id="SSF144091">
    <property type="entry name" value="Rhomboid-like"/>
    <property type="match status" value="1"/>
</dbReference>
<keyword evidence="7" id="KW-1185">Reference proteome</keyword>
<evidence type="ECO:0000313" key="7">
    <source>
        <dbReference type="Proteomes" id="UP001057498"/>
    </source>
</evidence>
<name>A0ABM7YTL5_9BURK</name>
<dbReference type="Gene3D" id="1.20.1540.10">
    <property type="entry name" value="Rhomboid-like"/>
    <property type="match status" value="1"/>
</dbReference>
<evidence type="ECO:0000313" key="6">
    <source>
        <dbReference type="EMBL" id="BDI08004.1"/>
    </source>
</evidence>
<reference evidence="6" key="1">
    <citation type="submission" date="2022-04" db="EMBL/GenBank/DDBJ databases">
        <title>Whole genome sequence of Sphaerotilus sp. FB-5.</title>
        <authorList>
            <person name="Takeda M."/>
            <person name="Narihara S."/>
            <person name="Akimoto M."/>
            <person name="Akimoto R."/>
            <person name="Nishiyashiki S."/>
            <person name="Murakami T."/>
        </authorList>
    </citation>
    <scope>NUCLEOTIDE SEQUENCE</scope>
    <source>
        <strain evidence="6">FB-5</strain>
    </source>
</reference>
<comment type="subcellular location">
    <subcellularLocation>
        <location evidence="1">Membrane</location>
        <topology evidence="1">Multi-pass membrane protein</topology>
    </subcellularLocation>
</comment>
<evidence type="ECO:0000256" key="3">
    <source>
        <dbReference type="ARBA" id="ARBA00022989"/>
    </source>
</evidence>
<evidence type="ECO:0000256" key="4">
    <source>
        <dbReference type="ARBA" id="ARBA00023136"/>
    </source>
</evidence>
<dbReference type="EMBL" id="AP025730">
    <property type="protein sequence ID" value="BDI08004.1"/>
    <property type="molecule type" value="Genomic_DNA"/>
</dbReference>
<keyword evidence="3 5" id="KW-1133">Transmembrane helix</keyword>
<dbReference type="RefSeq" id="WP_251971145.1">
    <property type="nucleotide sequence ID" value="NZ_AP025730.1"/>
</dbReference>
<keyword evidence="2 5" id="KW-0812">Transmembrane</keyword>
<proteinExistence type="predicted"/>
<organism evidence="6 7">
    <name type="scientific">Sphaerotilus microaerophilus</name>
    <dbReference type="NCBI Taxonomy" id="2914710"/>
    <lineage>
        <taxon>Bacteria</taxon>
        <taxon>Pseudomonadati</taxon>
        <taxon>Pseudomonadota</taxon>
        <taxon>Betaproteobacteria</taxon>
        <taxon>Burkholderiales</taxon>
        <taxon>Sphaerotilaceae</taxon>
        <taxon>Sphaerotilus</taxon>
    </lineage>
</organism>
<dbReference type="Proteomes" id="UP001057498">
    <property type="component" value="Chromosome"/>
</dbReference>
<feature type="transmembrane region" description="Helical" evidence="5">
    <location>
        <begin position="73"/>
        <end position="91"/>
    </location>
</feature>
<sequence length="198" mass="21396">MAGLLLLPALAIGPADGLALRMLAWRPELAWSEPWRWWSAAWVHLSAGHRWADLAGALLVGALGVLASLPRRAAWAWALAWPLTHLTLVLQPQLVRYVGLSGVLYAGVAVLGVMLLMLPDRPRAQRLLGAALLAGVLMRLGGDRAWERVLYRPPGWDFSIAPLAHAAGAFWGALLAALAQGLHGFVDRPANSPDERPR</sequence>
<evidence type="ECO:0000256" key="2">
    <source>
        <dbReference type="ARBA" id="ARBA00022692"/>
    </source>
</evidence>
<protein>
    <recommendedName>
        <fullName evidence="8">Rhombosortase</fullName>
    </recommendedName>
</protein>
<feature type="transmembrane region" description="Helical" evidence="5">
    <location>
        <begin position="97"/>
        <end position="118"/>
    </location>
</feature>
<feature type="transmembrane region" description="Helical" evidence="5">
    <location>
        <begin position="158"/>
        <end position="179"/>
    </location>
</feature>
<evidence type="ECO:0000256" key="5">
    <source>
        <dbReference type="SAM" id="Phobius"/>
    </source>
</evidence>
<keyword evidence="4 5" id="KW-0472">Membrane</keyword>
<evidence type="ECO:0000256" key="1">
    <source>
        <dbReference type="ARBA" id="ARBA00004141"/>
    </source>
</evidence>
<dbReference type="InterPro" id="IPR035952">
    <property type="entry name" value="Rhomboid-like_sf"/>
</dbReference>